<dbReference type="EMBL" id="LSEF01000071">
    <property type="protein sequence ID" value="OAF14110.1"/>
    <property type="molecule type" value="Genomic_DNA"/>
</dbReference>
<name>A0A176Z123_9BRAD</name>
<protein>
    <submittedName>
        <fullName evidence="2">Uncharacterized protein</fullName>
    </submittedName>
</protein>
<evidence type="ECO:0000313" key="3">
    <source>
        <dbReference type="Proteomes" id="UP000077173"/>
    </source>
</evidence>
<feature type="compositionally biased region" description="Basic residues" evidence="1">
    <location>
        <begin position="237"/>
        <end position="246"/>
    </location>
</feature>
<comment type="caution">
    <text evidence="2">The sequence shown here is derived from an EMBL/GenBank/DDBJ whole genome shotgun (WGS) entry which is preliminary data.</text>
</comment>
<dbReference type="GeneID" id="32581741"/>
<proteinExistence type="predicted"/>
<evidence type="ECO:0000256" key="1">
    <source>
        <dbReference type="SAM" id="MobiDB-lite"/>
    </source>
</evidence>
<dbReference type="AlphaFoldDB" id="A0A176Z123"/>
<accession>A0A176Z123</accession>
<organism evidence="2 3">
    <name type="scientific">Bradyrhizobium neotropicale</name>
    <dbReference type="NCBI Taxonomy" id="1497615"/>
    <lineage>
        <taxon>Bacteria</taxon>
        <taxon>Pseudomonadati</taxon>
        <taxon>Pseudomonadota</taxon>
        <taxon>Alphaproteobacteria</taxon>
        <taxon>Hyphomicrobiales</taxon>
        <taxon>Nitrobacteraceae</taxon>
        <taxon>Bradyrhizobium</taxon>
    </lineage>
</organism>
<sequence>MRLLPDAQSEFEIRVIAGAIRRDCKFLKIATPVDLARKMGCSTSTAYARMRDGSLEAAIIAVAATKQVTLEEARQLKGLKLDIRRATNGTVFDSPAWHREIERLFASLRYEIVNTLARETTLSRFDAQKGSDRALMMIPQSRIEKLDELGLLAPEICRMLGLMSEHDRDAWIADRDAEDLAELCGNADQRRRASSRYGSQGYEKRIKAYLAKEGRSPKGPVLPKPNVPPSLAEITKRKSPIKKKAA</sequence>
<feature type="region of interest" description="Disordered" evidence="1">
    <location>
        <begin position="213"/>
        <end position="246"/>
    </location>
</feature>
<reference evidence="2 3" key="1">
    <citation type="submission" date="2016-02" db="EMBL/GenBank/DDBJ databases">
        <title>Draft genome sequence of the strain BR 10247T Bradyrhizobium neotropicale isolated from nodules of Centrolobium paraense.</title>
        <authorList>
            <person name="Simoes-Araujo J.L."/>
            <person name="Barauna A.C."/>
            <person name="Silva K."/>
            <person name="Zilli J.E."/>
        </authorList>
    </citation>
    <scope>NUCLEOTIDE SEQUENCE [LARGE SCALE GENOMIC DNA]</scope>
    <source>
        <strain evidence="2 3">BR 10247</strain>
    </source>
</reference>
<dbReference type="Proteomes" id="UP000077173">
    <property type="component" value="Unassembled WGS sequence"/>
</dbReference>
<keyword evidence="3" id="KW-1185">Reference proteome</keyword>
<gene>
    <name evidence="2" type="ORF">AXW67_00505</name>
</gene>
<evidence type="ECO:0000313" key="2">
    <source>
        <dbReference type="EMBL" id="OAF14110.1"/>
    </source>
</evidence>